<dbReference type="SUPFAM" id="SSF46785">
    <property type="entry name" value="Winged helix' DNA-binding domain"/>
    <property type="match status" value="1"/>
</dbReference>
<dbReference type="Proteomes" id="UP000011571">
    <property type="component" value="Unassembled WGS sequence"/>
</dbReference>
<dbReference type="Pfam" id="PF24033">
    <property type="entry name" value="DUF7342"/>
    <property type="match status" value="1"/>
</dbReference>
<gene>
    <name evidence="2" type="ORF">C454_04687</name>
</gene>
<feature type="region of interest" description="Disordered" evidence="1">
    <location>
        <begin position="1"/>
        <end position="22"/>
    </location>
</feature>
<reference evidence="2 3" key="1">
    <citation type="journal article" date="2014" name="PLoS Genet.">
        <title>Phylogenetically driven sequencing of extremely halophilic archaea reveals strategies for static and dynamic osmo-response.</title>
        <authorList>
            <person name="Becker E.A."/>
            <person name="Seitzer P.M."/>
            <person name="Tritt A."/>
            <person name="Larsen D."/>
            <person name="Krusor M."/>
            <person name="Yao A.I."/>
            <person name="Wu D."/>
            <person name="Madern D."/>
            <person name="Eisen J.A."/>
            <person name="Darling A.E."/>
            <person name="Facciotti M.T."/>
        </authorList>
    </citation>
    <scope>NUCLEOTIDE SEQUENCE [LARGE SCALE GENOMIC DNA]</scope>
    <source>
        <strain evidence="3">ATCC 33959 / DSM 4427 / JCM 8863 / NBRC 102184 / NCIMB 2188 / Ma 2.38</strain>
    </source>
</reference>
<keyword evidence="3" id="KW-1185">Reference proteome</keyword>
<accession>M0HGG1</accession>
<evidence type="ECO:0000256" key="1">
    <source>
        <dbReference type="SAM" id="MobiDB-lite"/>
    </source>
</evidence>
<evidence type="ECO:0000313" key="3">
    <source>
        <dbReference type="Proteomes" id="UP000011571"/>
    </source>
</evidence>
<protein>
    <submittedName>
        <fullName evidence="2">Transcriptional regulator</fullName>
    </submittedName>
</protein>
<comment type="caution">
    <text evidence="2">The sequence shown here is derived from an EMBL/GenBank/DDBJ whole genome shotgun (WGS) entry which is preliminary data.</text>
</comment>
<dbReference type="PATRIC" id="fig|1227459.3.peg.885"/>
<evidence type="ECO:0000313" key="2">
    <source>
        <dbReference type="EMBL" id="ELZ83581.1"/>
    </source>
</evidence>
<proteinExistence type="predicted"/>
<dbReference type="InterPro" id="IPR055766">
    <property type="entry name" value="DUF7342"/>
</dbReference>
<sequence length="176" mass="20387">MRMTDTPSSGRPPDFSTSFRERLDEAPADDRVYRVALELTEPTRVSEIATRAECAPNTARRHLTRLADIGVLTQVGDDPIRFERNEAYFEWRRQRRLASLSEQEYKQRLGELLAEDAAYRDNYGVDRPGALDPLDYHDYGDPEQVWLDITSWEAIQTEIRDLRQAHDNHSEHEGLA</sequence>
<dbReference type="InterPro" id="IPR036390">
    <property type="entry name" value="WH_DNA-bd_sf"/>
</dbReference>
<dbReference type="EMBL" id="AOLJ01000011">
    <property type="protein sequence ID" value="ELZ83581.1"/>
    <property type="molecule type" value="Genomic_DNA"/>
</dbReference>
<name>M0HGG1_HALGM</name>
<dbReference type="AlphaFoldDB" id="M0HGG1"/>
<organism evidence="2 3">
    <name type="scientific">Haloferax gibbonsii (strain ATCC 33959 / DSM 4427 / JCM 8863 / NBRC 102184 / NCIMB 2188 / Ma 2.38)</name>
    <dbReference type="NCBI Taxonomy" id="1227459"/>
    <lineage>
        <taxon>Archaea</taxon>
        <taxon>Methanobacteriati</taxon>
        <taxon>Methanobacteriota</taxon>
        <taxon>Stenosarchaea group</taxon>
        <taxon>Halobacteria</taxon>
        <taxon>Halobacteriales</taxon>
        <taxon>Haloferacaceae</taxon>
        <taxon>Haloferax</taxon>
    </lineage>
</organism>